<reference evidence="1 2" key="1">
    <citation type="journal article" date="2018" name="Mol. Plant">
        <title>The genome of Artemisia annua provides insight into the evolution of Asteraceae family and artemisinin biosynthesis.</title>
        <authorList>
            <person name="Shen Q."/>
            <person name="Zhang L."/>
            <person name="Liao Z."/>
            <person name="Wang S."/>
            <person name="Yan T."/>
            <person name="Shi P."/>
            <person name="Liu M."/>
            <person name="Fu X."/>
            <person name="Pan Q."/>
            <person name="Wang Y."/>
            <person name="Lv Z."/>
            <person name="Lu X."/>
            <person name="Zhang F."/>
            <person name="Jiang W."/>
            <person name="Ma Y."/>
            <person name="Chen M."/>
            <person name="Hao X."/>
            <person name="Li L."/>
            <person name="Tang Y."/>
            <person name="Lv G."/>
            <person name="Zhou Y."/>
            <person name="Sun X."/>
            <person name="Brodelius P.E."/>
            <person name="Rose J.K.C."/>
            <person name="Tang K."/>
        </authorList>
    </citation>
    <scope>NUCLEOTIDE SEQUENCE [LARGE SCALE GENOMIC DNA]</scope>
    <source>
        <strain evidence="2">cv. Huhao1</strain>
        <tissue evidence="1">Leaf</tissue>
    </source>
</reference>
<protein>
    <submittedName>
        <fullName evidence="1">Disease resistance protein (TIR-NBS-LRR class)</fullName>
    </submittedName>
</protein>
<name>A0A2U1LPE3_ARTAN</name>
<organism evidence="1 2">
    <name type="scientific">Artemisia annua</name>
    <name type="common">Sweet wormwood</name>
    <dbReference type="NCBI Taxonomy" id="35608"/>
    <lineage>
        <taxon>Eukaryota</taxon>
        <taxon>Viridiplantae</taxon>
        <taxon>Streptophyta</taxon>
        <taxon>Embryophyta</taxon>
        <taxon>Tracheophyta</taxon>
        <taxon>Spermatophyta</taxon>
        <taxon>Magnoliopsida</taxon>
        <taxon>eudicotyledons</taxon>
        <taxon>Gunneridae</taxon>
        <taxon>Pentapetalae</taxon>
        <taxon>asterids</taxon>
        <taxon>campanulids</taxon>
        <taxon>Asterales</taxon>
        <taxon>Asteraceae</taxon>
        <taxon>Asteroideae</taxon>
        <taxon>Anthemideae</taxon>
        <taxon>Artemisiinae</taxon>
        <taxon>Artemisia</taxon>
    </lineage>
</organism>
<evidence type="ECO:0000313" key="1">
    <source>
        <dbReference type="EMBL" id="PWA50865.1"/>
    </source>
</evidence>
<keyword evidence="2" id="KW-1185">Reference proteome</keyword>
<dbReference type="Proteomes" id="UP000245207">
    <property type="component" value="Unassembled WGS sequence"/>
</dbReference>
<dbReference type="InterPro" id="IPR032675">
    <property type="entry name" value="LRR_dom_sf"/>
</dbReference>
<dbReference type="EMBL" id="PKPP01008379">
    <property type="protein sequence ID" value="PWA50865.1"/>
    <property type="molecule type" value="Genomic_DNA"/>
</dbReference>
<dbReference type="AlphaFoldDB" id="A0A2U1LPE3"/>
<gene>
    <name evidence="1" type="ORF">CTI12_AA466800</name>
</gene>
<dbReference type="SUPFAM" id="SSF52058">
    <property type="entry name" value="L domain-like"/>
    <property type="match status" value="1"/>
</dbReference>
<accession>A0A2U1LPE3</accession>
<dbReference type="PANTHER" id="PTHR47186">
    <property type="entry name" value="LEUCINE-RICH REPEAT-CONTAINING PROTEIN 57"/>
    <property type="match status" value="1"/>
</dbReference>
<sequence>MKDVSPLLKLRFLKFTLTTFRTLDLSVAPNLEKLILHYCPNLVEVHFQVTPNLKELLINYCDRLEKLHMPAESPKLISLDLNNVKLRTLHLGVTPNLETLRVRDCANLVELQIPAECLKLVNLDLSNCIQVAELPVEIGRLECLKMLHITGTGISHLPESIFRVKGLLIVGSRRLLESCGFTSEIKTSDNKTFYCYI</sequence>
<proteinExistence type="predicted"/>
<dbReference type="PANTHER" id="PTHR47186:SF3">
    <property type="entry name" value="OS09G0267800 PROTEIN"/>
    <property type="match status" value="1"/>
</dbReference>
<dbReference type="Gene3D" id="3.80.10.10">
    <property type="entry name" value="Ribonuclease Inhibitor"/>
    <property type="match status" value="1"/>
</dbReference>
<comment type="caution">
    <text evidence="1">The sequence shown here is derived from an EMBL/GenBank/DDBJ whole genome shotgun (WGS) entry which is preliminary data.</text>
</comment>
<dbReference type="OrthoDB" id="2018313at2759"/>
<evidence type="ECO:0000313" key="2">
    <source>
        <dbReference type="Proteomes" id="UP000245207"/>
    </source>
</evidence>